<name>A0A8J2LWT8_9BILA</name>
<protein>
    <submittedName>
        <fullName evidence="1">Uncharacterized protein</fullName>
    </submittedName>
</protein>
<evidence type="ECO:0000313" key="1">
    <source>
        <dbReference type="EMBL" id="CAG9531653.1"/>
    </source>
</evidence>
<proteinExistence type="predicted"/>
<gene>
    <name evidence="1" type="ORF">CJOHNSTONI_LOCUS2033</name>
</gene>
<evidence type="ECO:0000313" key="2">
    <source>
        <dbReference type="Proteomes" id="UP000746747"/>
    </source>
</evidence>
<comment type="caution">
    <text evidence="1">The sequence shown here is derived from an EMBL/GenBank/DDBJ whole genome shotgun (WGS) entry which is preliminary data.</text>
</comment>
<sequence>MVDVHVEVGPGLANSHKSRGRCGNPWNTLNLGARDVYLTAISLVTRMICNVTSEAENGHPRWSCDIGYFKCEQLRLVLLWQCDNDDIRYMIYDMICAIICIPCD</sequence>
<dbReference type="EMBL" id="CAKAEH010000677">
    <property type="protein sequence ID" value="CAG9531653.1"/>
    <property type="molecule type" value="Genomic_DNA"/>
</dbReference>
<reference evidence="1" key="1">
    <citation type="submission" date="2021-09" db="EMBL/GenBank/DDBJ databases">
        <authorList>
            <consortium name="Pathogen Informatics"/>
        </authorList>
    </citation>
    <scope>NUCLEOTIDE SEQUENCE</scope>
</reference>
<dbReference type="Proteomes" id="UP000746747">
    <property type="component" value="Unassembled WGS sequence"/>
</dbReference>
<organism evidence="1 2">
    <name type="scientific">Cercopithifilaria johnstoni</name>
    <dbReference type="NCBI Taxonomy" id="2874296"/>
    <lineage>
        <taxon>Eukaryota</taxon>
        <taxon>Metazoa</taxon>
        <taxon>Ecdysozoa</taxon>
        <taxon>Nematoda</taxon>
        <taxon>Chromadorea</taxon>
        <taxon>Rhabditida</taxon>
        <taxon>Spirurina</taxon>
        <taxon>Spiruromorpha</taxon>
        <taxon>Filarioidea</taxon>
        <taxon>Onchocercidae</taxon>
        <taxon>Cercopithifilaria</taxon>
    </lineage>
</organism>
<dbReference type="AlphaFoldDB" id="A0A8J2LWT8"/>
<accession>A0A8J2LWT8</accession>
<keyword evidence="2" id="KW-1185">Reference proteome</keyword>